<reference evidence="1" key="1">
    <citation type="journal article" date="2014" name="Mol. Microbiol.">
        <title>Inter-viral conflicts that exploit host CRISPR immune systems of Sulfolobus.</title>
        <authorList>
            <person name="Erdmann S."/>
            <person name="Le Moine Bauer S."/>
            <person name="Garrett R.A."/>
        </authorList>
    </citation>
    <scope>NUCLEOTIDE SEQUENCE [LARGE SCALE GENOMIC DNA]</scope>
</reference>
<gene>
    <name evidence="1" type="primary">SIFV2_gp67</name>
</gene>
<organism evidence="1">
    <name type="scientific">Sulfolobus islandicus filamentous virus 2</name>
    <dbReference type="NCBI Taxonomy" id="1902331"/>
    <lineage>
        <taxon>Viruses</taxon>
        <taxon>Adnaviria</taxon>
        <taxon>Zilligvirae</taxon>
        <taxon>Taleaviricota</taxon>
        <taxon>Tokiviricetes</taxon>
        <taxon>Ligamenvirales</taxon>
        <taxon>Lipothrixviridae</taxon>
        <taxon>Betalipothrixvirus</taxon>
        <taxon>Betalipothrixvirus hveragerdiense</taxon>
        <taxon>Sulfolobus islandicus filamentous virus</taxon>
    </lineage>
</organism>
<dbReference type="Proteomes" id="UP000223173">
    <property type="component" value="Segment"/>
</dbReference>
<accession>A0A1D8BJD0</accession>
<sequence>MRLFSFRGKRKKKSLFIQSEAEIPIKIMVAIGKRHVVGIAELGDQSATVEKTFLPFFKPPEPEEIAKMLLNKLGIPENEWEEILKNKTELQTNETFWH</sequence>
<reference evidence="1" key="2">
    <citation type="submission" date="2016-06" db="EMBL/GenBank/DDBJ databases">
        <authorList>
            <person name="Kjaerup R.B."/>
            <person name="Dalgaard T.S."/>
            <person name="Juul-Madsen H.R."/>
        </authorList>
    </citation>
    <scope>NUCLEOTIDE SEQUENCE</scope>
</reference>
<dbReference type="EMBL" id="KX467643">
    <property type="protein sequence ID" value="AOS58422.1"/>
    <property type="molecule type" value="Genomic_DNA"/>
</dbReference>
<protein>
    <submittedName>
        <fullName evidence="1">Conserved lipothrixviral protein</fullName>
    </submittedName>
</protein>
<evidence type="ECO:0000313" key="1">
    <source>
        <dbReference type="EMBL" id="AOS58422.1"/>
    </source>
</evidence>
<name>A0A1D8BJD0_SIFV</name>
<proteinExistence type="predicted"/>